<keyword evidence="1" id="KW-0677">Repeat</keyword>
<feature type="domain" description="Nephrocystin 3-like N-terminal" evidence="3">
    <location>
        <begin position="107"/>
        <end position="238"/>
    </location>
</feature>
<dbReference type="Proteomes" id="UP001334248">
    <property type="component" value="Unassembled WGS sequence"/>
</dbReference>
<dbReference type="InterPro" id="IPR027417">
    <property type="entry name" value="P-loop_NTPase"/>
</dbReference>
<reference evidence="4 5" key="1">
    <citation type="journal article" date="2023" name="Res Sq">
        <title>Genomic and morphological characterization of Knufia obscura isolated from the Mars 2020 spacecraft assembly facility.</title>
        <authorList>
            <person name="Chander A.M."/>
            <person name="Teixeira M.M."/>
            <person name="Singh N.K."/>
            <person name="Williams M.P."/>
            <person name="Parker C.W."/>
            <person name="Leo P."/>
            <person name="Stajich J.E."/>
            <person name="Torok T."/>
            <person name="Tighe S."/>
            <person name="Mason C.E."/>
            <person name="Venkateswaran K."/>
        </authorList>
    </citation>
    <scope>NUCLEOTIDE SEQUENCE [LARGE SCALE GENOMIC DNA]</scope>
    <source>
        <strain evidence="4 5">CCFEE 5817</strain>
    </source>
</reference>
<proteinExistence type="predicted"/>
<comment type="caution">
    <text evidence="4">The sequence shown here is derived from an EMBL/GenBank/DDBJ whole genome shotgun (WGS) entry which is preliminary data.</text>
</comment>
<feature type="region of interest" description="Disordered" evidence="2">
    <location>
        <begin position="902"/>
        <end position="946"/>
    </location>
</feature>
<evidence type="ECO:0000259" key="3">
    <source>
        <dbReference type="Pfam" id="PF24883"/>
    </source>
</evidence>
<organism evidence="4 5">
    <name type="scientific">Knufia obscura</name>
    <dbReference type="NCBI Taxonomy" id="1635080"/>
    <lineage>
        <taxon>Eukaryota</taxon>
        <taxon>Fungi</taxon>
        <taxon>Dikarya</taxon>
        <taxon>Ascomycota</taxon>
        <taxon>Pezizomycotina</taxon>
        <taxon>Eurotiomycetes</taxon>
        <taxon>Chaetothyriomycetidae</taxon>
        <taxon>Chaetothyriales</taxon>
        <taxon>Trichomeriaceae</taxon>
        <taxon>Knufia</taxon>
    </lineage>
</organism>
<gene>
    <name evidence="4" type="ORF">PMZ80_001490</name>
</gene>
<dbReference type="Pfam" id="PF24883">
    <property type="entry name" value="NPHP3_N"/>
    <property type="match status" value="1"/>
</dbReference>
<accession>A0ABR0S398</accession>
<dbReference type="InterPro" id="IPR056884">
    <property type="entry name" value="NPHP3-like_N"/>
</dbReference>
<dbReference type="PANTHER" id="PTHR10039:SF5">
    <property type="entry name" value="NACHT DOMAIN-CONTAINING PROTEIN"/>
    <property type="match status" value="1"/>
</dbReference>
<dbReference type="EMBL" id="JAVHJV010000001">
    <property type="protein sequence ID" value="KAK5947340.1"/>
    <property type="molecule type" value="Genomic_DNA"/>
</dbReference>
<dbReference type="GeneID" id="89994939"/>
<dbReference type="SUPFAM" id="SSF52540">
    <property type="entry name" value="P-loop containing nucleoside triphosphate hydrolases"/>
    <property type="match status" value="1"/>
</dbReference>
<name>A0ABR0S398_9EURO</name>
<keyword evidence="5" id="KW-1185">Reference proteome</keyword>
<protein>
    <recommendedName>
        <fullName evidence="3">Nephrocystin 3-like N-terminal domain-containing protein</fullName>
    </recommendedName>
</protein>
<dbReference type="RefSeq" id="XP_064735430.1">
    <property type="nucleotide sequence ID" value="XM_064869933.1"/>
</dbReference>
<evidence type="ECO:0000313" key="4">
    <source>
        <dbReference type="EMBL" id="KAK5947340.1"/>
    </source>
</evidence>
<evidence type="ECO:0000313" key="5">
    <source>
        <dbReference type="Proteomes" id="UP001334248"/>
    </source>
</evidence>
<dbReference type="Gene3D" id="3.40.50.300">
    <property type="entry name" value="P-loop containing nucleotide triphosphate hydrolases"/>
    <property type="match status" value="1"/>
</dbReference>
<sequence length="946" mass="109226">MEHTADERSPGCQNRDLSEKASSIPQDDGFLGHSYAPIHASGNARILQGDQHLHYYGKPAEQEELEKLSRELYFEKMDDRYIQIEDAHNETLKWIFEPPDREKSPCDSFVDWLKNNEPVYWVAGKPGSGKSTLMKYLVKRLEDDRESKRLVLSFWFWEAGEDIQHNLTGCLRSLLWQLLLEPKSRDLVFSKIRTIPGRVWDRNRLQNALTLVLTALMGNRIPVLVFLDGVDESGDHARAVCISSRQEQLFEDVFATCPTLRLQDLNAGDIDEYVEKELLLNSKLHIILDRDERHFFKDEIRSKAQGVFLWVRLVVKSLLLGVTKRDDQAQLRRRLETFPSDLHKLYEYMLRRQGDDVEHYREEASLYLKLTLHREMGIIEFCLVINHRLRQRYLDQDTWWDMKTVQKDLDCRRVMECISPRTAGLLEVPRHRPLICDDPPAYDPRYEPLTEFLREYQLYTVRFIHRTARTYILETARGNNLLTSCSEDADDLARILFESKLAYSGVLCNLIFFYVDPDMMRRCCVSSYDGRDCLPAGWTEDFERVFNGFLKMGRCSLDQFWIPGADARECLAVLSIDNQTIDFCRFYAAHGIWQAAQAKLDQFLSDQLSIDDLPMLLVYAARGTLYMPAENGFSKLFRGLLNKGADPNRVLTTDRGEKIWLAPYIASYITSDTSKEVLASLLTTDPCPGLEGLPAMSSCSRCFWVFNPVSDSIITQLWGSGVAGTHNLVRSQWHANRTPLKVSALTRRIYVIAGEACRQPNESPVLYPVTAEDSETLSTLIEEDVFEFYASKQPVSPRIYAIMVGILACSHETENAFKFTVPYIDEIQRRTTPFSSFLEALTFTGKSHDTILKWLAAEETILRRHKREEDVQRWKTWVFGKNTSQQVSKSLHLTHITDKNIERTTLPPIRPVSTTQDPREDHVKSHTGKRRASTASLEEQTKRHRT</sequence>
<evidence type="ECO:0000256" key="2">
    <source>
        <dbReference type="SAM" id="MobiDB-lite"/>
    </source>
</evidence>
<feature type="region of interest" description="Disordered" evidence="2">
    <location>
        <begin position="1"/>
        <end position="28"/>
    </location>
</feature>
<dbReference type="PANTHER" id="PTHR10039">
    <property type="entry name" value="AMELOGENIN"/>
    <property type="match status" value="1"/>
</dbReference>
<evidence type="ECO:0000256" key="1">
    <source>
        <dbReference type="ARBA" id="ARBA00022737"/>
    </source>
</evidence>